<accession>A0ABY1BI14</accession>
<evidence type="ECO:0000313" key="1">
    <source>
        <dbReference type="EMBL" id="SEQ90980.1"/>
    </source>
</evidence>
<organism evidence="1 2">
    <name type="scientific">Pseudomonas cuatrocienegasensis</name>
    <dbReference type="NCBI Taxonomy" id="543360"/>
    <lineage>
        <taxon>Bacteria</taxon>
        <taxon>Pseudomonadati</taxon>
        <taxon>Pseudomonadota</taxon>
        <taxon>Gammaproteobacteria</taxon>
        <taxon>Pseudomonadales</taxon>
        <taxon>Pseudomonadaceae</taxon>
        <taxon>Pseudomonas</taxon>
    </lineage>
</organism>
<comment type="caution">
    <text evidence="1">The sequence shown here is derived from an EMBL/GenBank/DDBJ whole genome shotgun (WGS) entry which is preliminary data.</text>
</comment>
<proteinExistence type="predicted"/>
<name>A0ABY1BI14_9PSED</name>
<reference evidence="1 2" key="1">
    <citation type="submission" date="2016-10" db="EMBL/GenBank/DDBJ databases">
        <authorList>
            <person name="Varghese N."/>
            <person name="Submissions S."/>
        </authorList>
    </citation>
    <scope>NUCLEOTIDE SEQUENCE [LARGE SCALE GENOMIC DNA]</scope>
    <source>
        <strain evidence="1 2">CIP 109853</strain>
    </source>
</reference>
<sequence length="146" mass="16137">MRVDTGISYPYVSQRQQALSADHSVATSFSAPLTAPQAGATNQNNFTSMTRQEMRDWVNTQISSGEMSLDDSRPFMAMTMKISVDSLGGEMPAESDATRYDFTQKIRDGIEGAQSRNDETTLKMLESAMQIIQRSQGQATRVDVRA</sequence>
<dbReference type="Proteomes" id="UP000198512">
    <property type="component" value="Unassembled WGS sequence"/>
</dbReference>
<evidence type="ECO:0000313" key="2">
    <source>
        <dbReference type="Proteomes" id="UP000198512"/>
    </source>
</evidence>
<protein>
    <submittedName>
        <fullName evidence="1">Uncharacterized protein</fullName>
    </submittedName>
</protein>
<gene>
    <name evidence="1" type="ORF">SAMN05216600_111162</name>
</gene>
<keyword evidence="2" id="KW-1185">Reference proteome</keyword>
<dbReference type="EMBL" id="FOFP01000011">
    <property type="protein sequence ID" value="SEQ90980.1"/>
    <property type="molecule type" value="Genomic_DNA"/>
</dbReference>